<dbReference type="InterPro" id="IPR036627">
    <property type="entry name" value="CobW-likC_sf"/>
</dbReference>
<dbReference type="InterPro" id="IPR051927">
    <property type="entry name" value="Zn_Chap_cDPG_Synth"/>
</dbReference>
<dbReference type="SMART" id="SM00833">
    <property type="entry name" value="CobW_C"/>
    <property type="match status" value="1"/>
</dbReference>
<dbReference type="PANTHER" id="PTHR43603:SF1">
    <property type="entry name" value="ZINC-REGULATED GTPASE METALLOPROTEIN ACTIVATOR 1"/>
    <property type="match status" value="1"/>
</dbReference>
<comment type="similarity">
    <text evidence="4">Belongs to the SIMIBI class G3E GTPase family. ZNG1 subfamily.</text>
</comment>
<comment type="catalytic activity">
    <reaction evidence="6">
        <text>GTP + H2O = GDP + phosphate + H(+)</text>
        <dbReference type="Rhea" id="RHEA:19669"/>
        <dbReference type="ChEBI" id="CHEBI:15377"/>
        <dbReference type="ChEBI" id="CHEBI:15378"/>
        <dbReference type="ChEBI" id="CHEBI:37565"/>
        <dbReference type="ChEBI" id="CHEBI:43474"/>
        <dbReference type="ChEBI" id="CHEBI:58189"/>
    </reaction>
    <physiologicalReaction direction="left-to-right" evidence="6">
        <dbReference type="Rhea" id="RHEA:19670"/>
    </physiologicalReaction>
</comment>
<dbReference type="InterPro" id="IPR027417">
    <property type="entry name" value="P-loop_NTPase"/>
</dbReference>
<evidence type="ECO:0000256" key="5">
    <source>
        <dbReference type="ARBA" id="ARBA00045658"/>
    </source>
</evidence>
<dbReference type="EMBL" id="LR593887">
    <property type="protein sequence ID" value="VTS04452.1"/>
    <property type="molecule type" value="Genomic_DNA"/>
</dbReference>
<gene>
    <name evidence="8" type="ORF">GMBLW1_04180</name>
</gene>
<dbReference type="KEGG" id="tim:GMBLW1_04180"/>
<dbReference type="Pfam" id="PF07683">
    <property type="entry name" value="CobW_C"/>
    <property type="match status" value="1"/>
</dbReference>
<accession>A0A6C2YRN1</accession>
<dbReference type="AlphaFoldDB" id="A0A6C2YRN1"/>
<comment type="function">
    <text evidence="5">Zinc chaperone that directly transfers zinc cofactor to target proteins, thereby activating them. Zinc is transferred from the CXCC motif in the GTPase domain to the zinc binding site in target proteins in a process requiring GTP hydrolysis.</text>
</comment>
<dbReference type="Pfam" id="PF02492">
    <property type="entry name" value="cobW"/>
    <property type="match status" value="1"/>
</dbReference>
<keyword evidence="1" id="KW-0547">Nucleotide-binding</keyword>
<keyword evidence="9" id="KW-1185">Reference proteome</keyword>
<dbReference type="PANTHER" id="PTHR43603">
    <property type="entry name" value="COBW DOMAIN-CONTAINING PROTEIN DDB_G0274527"/>
    <property type="match status" value="1"/>
</dbReference>
<dbReference type="Gene3D" id="3.40.50.300">
    <property type="entry name" value="P-loop containing nucleotide triphosphate hydrolases"/>
    <property type="match status" value="1"/>
</dbReference>
<evidence type="ECO:0000259" key="7">
    <source>
        <dbReference type="SMART" id="SM00833"/>
    </source>
</evidence>
<dbReference type="InParanoid" id="A0A6C2YRN1"/>
<keyword evidence="2" id="KW-0378">Hydrolase</keyword>
<evidence type="ECO:0000256" key="4">
    <source>
        <dbReference type="ARBA" id="ARBA00034320"/>
    </source>
</evidence>
<dbReference type="CDD" id="cd03112">
    <property type="entry name" value="CobW-like"/>
    <property type="match status" value="1"/>
</dbReference>
<dbReference type="GO" id="GO:0016787">
    <property type="term" value="F:hydrolase activity"/>
    <property type="evidence" value="ECO:0007669"/>
    <property type="project" value="UniProtKB-KW"/>
</dbReference>
<dbReference type="EMBL" id="LR586016">
    <property type="protein sequence ID" value="VIP03542.1"/>
    <property type="molecule type" value="Genomic_DNA"/>
</dbReference>
<protein>
    <recommendedName>
        <fullName evidence="7">CobW C-terminal domain-containing protein</fullName>
    </recommendedName>
</protein>
<evidence type="ECO:0000256" key="2">
    <source>
        <dbReference type="ARBA" id="ARBA00022801"/>
    </source>
</evidence>
<name>A0A6C2YRN1_9BACT</name>
<evidence type="ECO:0000256" key="6">
    <source>
        <dbReference type="ARBA" id="ARBA00049117"/>
    </source>
</evidence>
<dbReference type="InterPro" id="IPR011629">
    <property type="entry name" value="CobW-like_C"/>
</dbReference>
<dbReference type="GO" id="GO:0000166">
    <property type="term" value="F:nucleotide binding"/>
    <property type="evidence" value="ECO:0007669"/>
    <property type="project" value="UniProtKB-KW"/>
</dbReference>
<organism evidence="8">
    <name type="scientific">Tuwongella immobilis</name>
    <dbReference type="NCBI Taxonomy" id="692036"/>
    <lineage>
        <taxon>Bacteria</taxon>
        <taxon>Pseudomonadati</taxon>
        <taxon>Planctomycetota</taxon>
        <taxon>Planctomycetia</taxon>
        <taxon>Gemmatales</taxon>
        <taxon>Gemmataceae</taxon>
        <taxon>Tuwongella</taxon>
    </lineage>
</organism>
<keyword evidence="3" id="KW-0143">Chaperone</keyword>
<evidence type="ECO:0000313" key="9">
    <source>
        <dbReference type="Proteomes" id="UP000464378"/>
    </source>
</evidence>
<evidence type="ECO:0000256" key="3">
    <source>
        <dbReference type="ARBA" id="ARBA00023186"/>
    </source>
</evidence>
<dbReference type="Proteomes" id="UP000464378">
    <property type="component" value="Chromosome"/>
</dbReference>
<reference evidence="8" key="1">
    <citation type="submission" date="2019-04" db="EMBL/GenBank/DDBJ databases">
        <authorList>
            <consortium name="Science for Life Laboratories"/>
        </authorList>
    </citation>
    <scope>NUCLEOTIDE SEQUENCE</scope>
    <source>
        <strain evidence="8">MBLW1</strain>
    </source>
</reference>
<sequence>MPKTLPVTVLSGFLGAGKTTVLQHVLNNRAGLRVAVIVNDMSQVNIDAQLVAAGTSLSRTEERLVELSNGCICCTLREDLLLEVSKLAAEGRFDYLLIESTGISEPMPVAETFTLGIGDGKPLSEIARLDTLVTVVDGVNFLPDYELAEDLKARGQVASTEDARTVADLLIEQVEFADVLLISKVDLVATAKIDRLETLLRTLNPYARILRMSNGAIPPEKILNTGRFDFERAVSMPGWKARARGEVASESDEFGIQSFVYRARRPFHPMRFWNRLHAGWPGVLRSKGFFWLATRVERIGVWSQASRVARLDVGGVWWAVIPPEDRPQSPEFAESLAKIWDPRVGDCRQELVFIGKDIQPQRLTEELNACLLTDDEMRYGPPSWMEWEDPFPIWPSLAELLAAGPK</sequence>
<dbReference type="Gene3D" id="3.30.1220.10">
    <property type="entry name" value="CobW-like, C-terminal domain"/>
    <property type="match status" value="1"/>
</dbReference>
<proteinExistence type="inferred from homology"/>
<dbReference type="SUPFAM" id="SSF52540">
    <property type="entry name" value="P-loop containing nucleoside triphosphate hydrolases"/>
    <property type="match status" value="1"/>
</dbReference>
<feature type="domain" description="CobW C-terminal" evidence="7">
    <location>
        <begin position="256"/>
        <end position="371"/>
    </location>
</feature>
<evidence type="ECO:0000256" key="1">
    <source>
        <dbReference type="ARBA" id="ARBA00022741"/>
    </source>
</evidence>
<evidence type="ECO:0000313" key="8">
    <source>
        <dbReference type="EMBL" id="VIP03542.1"/>
    </source>
</evidence>
<dbReference type="InterPro" id="IPR003495">
    <property type="entry name" value="CobW/HypB/UreG_nucleotide-bd"/>
</dbReference>
<dbReference type="RefSeq" id="WP_162661486.1">
    <property type="nucleotide sequence ID" value="NZ_LR593887.1"/>
</dbReference>